<gene>
    <name evidence="2" type="ORF">J2W55_000247</name>
</gene>
<feature type="domain" description="Glycosyltransferase 2-like" evidence="1">
    <location>
        <begin position="67"/>
        <end position="190"/>
    </location>
</feature>
<evidence type="ECO:0000259" key="1">
    <source>
        <dbReference type="Pfam" id="PF00535"/>
    </source>
</evidence>
<dbReference type="Proteomes" id="UP001247620">
    <property type="component" value="Unassembled WGS sequence"/>
</dbReference>
<dbReference type="InterPro" id="IPR001173">
    <property type="entry name" value="Glyco_trans_2-like"/>
</dbReference>
<proteinExistence type="predicted"/>
<dbReference type="RefSeq" id="WP_310091053.1">
    <property type="nucleotide sequence ID" value="NZ_JAVDUU010000001.1"/>
</dbReference>
<dbReference type="EMBL" id="JAVDUU010000001">
    <property type="protein sequence ID" value="MDR6940419.1"/>
    <property type="molecule type" value="Genomic_DNA"/>
</dbReference>
<sequence>MQLPDLKQYRSTFEKKGISLPLPSVPFEQKGLLNALPKPNLNQTGWPWTQETDPKVYSIRGSWPKLTIVSPSFNQDKFLEQTIRSVLLQNYPNLEYIIIDGGSTDDSKQILEKYSRWISYWQSEKDEGQGHAINLGFSLASGNHYAWINSDDYYTKDSLFTVASAFLSSQTDFVYGYGYNLNTVKNELELVKILPVRDYFIKIPGIIQPSAFWSAGIHQPIWEELHCALDFELWLRLVKGRSRRLVKKTLSVAHVHDDAKTSDPKMKQKWHEDHLKIWSTEAHGTVHEWKRIIFLNRIRQKLYKLLHL</sequence>
<protein>
    <submittedName>
        <fullName evidence="2">Glycosyltransferase involved in cell wall biosynthesis</fullName>
    </submittedName>
</protein>
<evidence type="ECO:0000313" key="2">
    <source>
        <dbReference type="EMBL" id="MDR6940419.1"/>
    </source>
</evidence>
<dbReference type="Pfam" id="PF00535">
    <property type="entry name" value="Glycos_transf_2"/>
    <property type="match status" value="1"/>
</dbReference>
<comment type="caution">
    <text evidence="2">The sequence shown here is derived from an EMBL/GenBank/DDBJ whole genome shotgun (WGS) entry which is preliminary data.</text>
</comment>
<reference evidence="2 3" key="1">
    <citation type="submission" date="2023-07" db="EMBL/GenBank/DDBJ databases">
        <title>Sorghum-associated microbial communities from plants grown in Nebraska, USA.</title>
        <authorList>
            <person name="Schachtman D."/>
        </authorList>
    </citation>
    <scope>NUCLEOTIDE SEQUENCE [LARGE SCALE GENOMIC DNA]</scope>
    <source>
        <strain evidence="2 3">3262</strain>
    </source>
</reference>
<accession>A0ABU1T4V4</accession>
<dbReference type="Gene3D" id="3.90.550.10">
    <property type="entry name" value="Spore Coat Polysaccharide Biosynthesis Protein SpsA, Chain A"/>
    <property type="match status" value="1"/>
</dbReference>
<organism evidence="2 3">
    <name type="scientific">Mucilaginibacter pocheonensis</name>
    <dbReference type="NCBI Taxonomy" id="398050"/>
    <lineage>
        <taxon>Bacteria</taxon>
        <taxon>Pseudomonadati</taxon>
        <taxon>Bacteroidota</taxon>
        <taxon>Sphingobacteriia</taxon>
        <taxon>Sphingobacteriales</taxon>
        <taxon>Sphingobacteriaceae</taxon>
        <taxon>Mucilaginibacter</taxon>
    </lineage>
</organism>
<dbReference type="SUPFAM" id="SSF53448">
    <property type="entry name" value="Nucleotide-diphospho-sugar transferases"/>
    <property type="match status" value="1"/>
</dbReference>
<evidence type="ECO:0000313" key="3">
    <source>
        <dbReference type="Proteomes" id="UP001247620"/>
    </source>
</evidence>
<name>A0ABU1T4V4_9SPHI</name>
<keyword evidence="3" id="KW-1185">Reference proteome</keyword>
<dbReference type="CDD" id="cd06433">
    <property type="entry name" value="GT_2_WfgS_like"/>
    <property type="match status" value="1"/>
</dbReference>
<dbReference type="PANTHER" id="PTHR22916">
    <property type="entry name" value="GLYCOSYLTRANSFERASE"/>
    <property type="match status" value="1"/>
</dbReference>
<dbReference type="PANTHER" id="PTHR22916:SF65">
    <property type="entry name" value="SLR1065 PROTEIN"/>
    <property type="match status" value="1"/>
</dbReference>
<dbReference type="InterPro" id="IPR029044">
    <property type="entry name" value="Nucleotide-diphossugar_trans"/>
</dbReference>